<gene>
    <name evidence="2" type="ORF">NDU88_005448</name>
</gene>
<keyword evidence="3" id="KW-1185">Reference proteome</keyword>
<evidence type="ECO:0000256" key="1">
    <source>
        <dbReference type="SAM" id="MobiDB-lite"/>
    </source>
</evidence>
<evidence type="ECO:0000313" key="2">
    <source>
        <dbReference type="EMBL" id="KAJ1100362.1"/>
    </source>
</evidence>
<name>A0AAV7MA09_PLEWA</name>
<feature type="compositionally biased region" description="Basic and acidic residues" evidence="1">
    <location>
        <begin position="59"/>
        <end position="68"/>
    </location>
</feature>
<dbReference type="AlphaFoldDB" id="A0AAV7MA09"/>
<proteinExistence type="predicted"/>
<feature type="compositionally biased region" description="Polar residues" evidence="1">
    <location>
        <begin position="69"/>
        <end position="79"/>
    </location>
</feature>
<dbReference type="EMBL" id="JANPWB010000014">
    <property type="protein sequence ID" value="KAJ1100362.1"/>
    <property type="molecule type" value="Genomic_DNA"/>
</dbReference>
<reference evidence="2" key="1">
    <citation type="journal article" date="2022" name="bioRxiv">
        <title>Sequencing and chromosome-scale assembly of the giantPleurodeles waltlgenome.</title>
        <authorList>
            <person name="Brown T."/>
            <person name="Elewa A."/>
            <person name="Iarovenko S."/>
            <person name="Subramanian E."/>
            <person name="Araus A.J."/>
            <person name="Petzold A."/>
            <person name="Susuki M."/>
            <person name="Suzuki K.-i.T."/>
            <person name="Hayashi T."/>
            <person name="Toyoda A."/>
            <person name="Oliveira C."/>
            <person name="Osipova E."/>
            <person name="Leigh N.D."/>
            <person name="Simon A."/>
            <person name="Yun M.H."/>
        </authorList>
    </citation>
    <scope>NUCLEOTIDE SEQUENCE</scope>
    <source>
        <strain evidence="2">20211129_DDA</strain>
        <tissue evidence="2">Liver</tissue>
    </source>
</reference>
<evidence type="ECO:0000313" key="3">
    <source>
        <dbReference type="Proteomes" id="UP001066276"/>
    </source>
</evidence>
<comment type="caution">
    <text evidence="2">The sequence shown here is derived from an EMBL/GenBank/DDBJ whole genome shotgun (WGS) entry which is preliminary data.</text>
</comment>
<sequence>MSHRNKKKRRPRSRRNKPSHRIDPPAPEEVQEERQRVRKAVALFGGTPEGSGTASPSDLQKEDGHLDSDSQTATSTQLSIVLPAVTPGMAD</sequence>
<accession>A0AAV7MA09</accession>
<feature type="compositionally biased region" description="Basic residues" evidence="1">
    <location>
        <begin position="1"/>
        <end position="19"/>
    </location>
</feature>
<organism evidence="2 3">
    <name type="scientific">Pleurodeles waltl</name>
    <name type="common">Iberian ribbed newt</name>
    <dbReference type="NCBI Taxonomy" id="8319"/>
    <lineage>
        <taxon>Eukaryota</taxon>
        <taxon>Metazoa</taxon>
        <taxon>Chordata</taxon>
        <taxon>Craniata</taxon>
        <taxon>Vertebrata</taxon>
        <taxon>Euteleostomi</taxon>
        <taxon>Amphibia</taxon>
        <taxon>Batrachia</taxon>
        <taxon>Caudata</taxon>
        <taxon>Salamandroidea</taxon>
        <taxon>Salamandridae</taxon>
        <taxon>Pleurodelinae</taxon>
        <taxon>Pleurodeles</taxon>
    </lineage>
</organism>
<feature type="region of interest" description="Disordered" evidence="1">
    <location>
        <begin position="1"/>
        <end position="91"/>
    </location>
</feature>
<protein>
    <submittedName>
        <fullName evidence="2">Uncharacterized protein</fullName>
    </submittedName>
</protein>
<dbReference type="Proteomes" id="UP001066276">
    <property type="component" value="Chromosome 10"/>
</dbReference>